<feature type="transmembrane region" description="Helical" evidence="5">
    <location>
        <begin position="68"/>
        <end position="85"/>
    </location>
</feature>
<dbReference type="PANTHER" id="PTHR37422:SF17">
    <property type="entry name" value="O-ANTIGEN LIGASE"/>
    <property type="match status" value="1"/>
</dbReference>
<dbReference type="RefSeq" id="WP_008777042.1">
    <property type="nucleotide sequence ID" value="NZ_CAXTIO010000018.1"/>
</dbReference>
<dbReference type="AlphaFoldDB" id="A0A139L514"/>
<feature type="transmembrane region" description="Helical" evidence="5">
    <location>
        <begin position="152"/>
        <end position="173"/>
    </location>
</feature>
<dbReference type="GO" id="GO:0016020">
    <property type="term" value="C:membrane"/>
    <property type="evidence" value="ECO:0007669"/>
    <property type="project" value="UniProtKB-SubCell"/>
</dbReference>
<protein>
    <submittedName>
        <fullName evidence="7">O-antigen ligase family protein</fullName>
    </submittedName>
</protein>
<dbReference type="InterPro" id="IPR007016">
    <property type="entry name" value="O-antigen_ligase-rel_domated"/>
</dbReference>
<organism evidence="7 9">
    <name type="scientific">Bacteroides ovatus</name>
    <dbReference type="NCBI Taxonomy" id="28116"/>
    <lineage>
        <taxon>Bacteria</taxon>
        <taxon>Pseudomonadati</taxon>
        <taxon>Bacteroidota</taxon>
        <taxon>Bacteroidia</taxon>
        <taxon>Bacteroidales</taxon>
        <taxon>Bacteroidaceae</taxon>
        <taxon>Bacteroides</taxon>
    </lineage>
</organism>
<evidence type="ECO:0000313" key="7">
    <source>
        <dbReference type="EMBL" id="KAA3945748.1"/>
    </source>
</evidence>
<feature type="transmembrane region" description="Helical" evidence="5">
    <location>
        <begin position="26"/>
        <end position="48"/>
    </location>
</feature>
<proteinExistence type="predicted"/>
<evidence type="ECO:0000256" key="1">
    <source>
        <dbReference type="ARBA" id="ARBA00004141"/>
    </source>
</evidence>
<reference evidence="7 9" key="1">
    <citation type="journal article" date="2019" name="Nat. Med.">
        <title>A library of human gut bacterial isolates paired with longitudinal multiomics data enables mechanistic microbiome research.</title>
        <authorList>
            <person name="Poyet M."/>
            <person name="Groussin M."/>
            <person name="Gibbons S.M."/>
            <person name="Avila-Pacheco J."/>
            <person name="Jiang X."/>
            <person name="Kearney S.M."/>
            <person name="Perrotta A.R."/>
            <person name="Berdy B."/>
            <person name="Zhao S."/>
            <person name="Lieberman T.D."/>
            <person name="Swanson P.K."/>
            <person name="Smith M."/>
            <person name="Roesemann S."/>
            <person name="Alexander J.E."/>
            <person name="Rich S.A."/>
            <person name="Livny J."/>
            <person name="Vlamakis H."/>
            <person name="Clish C."/>
            <person name="Bullock K."/>
            <person name="Deik A."/>
            <person name="Scott J."/>
            <person name="Pierce K.A."/>
            <person name="Xavier R.J."/>
            <person name="Alm E.J."/>
        </authorList>
    </citation>
    <scope>NUCLEOTIDE SEQUENCE [LARGE SCALE GENOMIC DNA]</scope>
    <source>
        <strain evidence="7 9">BIOML-A163</strain>
    </source>
</reference>
<keyword evidence="3 5" id="KW-1133">Transmembrane helix</keyword>
<dbReference type="Pfam" id="PF04932">
    <property type="entry name" value="Wzy_C"/>
    <property type="match status" value="1"/>
</dbReference>
<sequence length="457" mass="52692">MIEIVFICIYITIIYLVFSSLSSKDYWGVVGFVLLLMTFSPMMQYIYFPEYKMDTVLSYRQLPFKRVWLEYIQAFILILIYKKIPGIGPNRLIVRFVSLYILVNLFQFVNTQDFIRSLNGYWLSVVNPSIFALIASKVLNCNIHKESTILSVIFKYLFIVLGLFFVISIFNFFRGGVVQYDPDYEGLFIYGIGSGLGVFRDRILMTNVFMFLPLLFLPHDSIVKKNLTKKRLILFTLGIFLILLLSNSRTMYMAVLLMLLLVTIFNPFQNKTEMIKILVGVACLSIVVNIVSSGVDITEVISDRFTNQGTNMFESAKEDERYEIWSTAKDFAEDTHYLGIGFANFNLKYAGRAGNYSNAHSMYYTTLAERGIMALIWLVYTLLFIAFRSYKEMKNRTRMLGSILFIGILCFSFVVYTGEDLFNVSQVAYALPPYFIMLALSLSLSYNNIQSDESIYS</sequence>
<evidence type="ECO:0000256" key="3">
    <source>
        <dbReference type="ARBA" id="ARBA00022989"/>
    </source>
</evidence>
<evidence type="ECO:0000313" key="9">
    <source>
        <dbReference type="Proteomes" id="UP000323717"/>
    </source>
</evidence>
<evidence type="ECO:0000256" key="2">
    <source>
        <dbReference type="ARBA" id="ARBA00022692"/>
    </source>
</evidence>
<keyword evidence="2 5" id="KW-0812">Transmembrane</keyword>
<keyword evidence="7" id="KW-0436">Ligase</keyword>
<dbReference type="Proteomes" id="UP001219389">
    <property type="component" value="Unassembled WGS sequence"/>
</dbReference>
<dbReference type="InterPro" id="IPR051533">
    <property type="entry name" value="WaaL-like"/>
</dbReference>
<feature type="domain" description="O-antigen ligase-related" evidence="6">
    <location>
        <begin position="236"/>
        <end position="377"/>
    </location>
</feature>
<feature type="transmembrane region" description="Helical" evidence="5">
    <location>
        <begin position="188"/>
        <end position="216"/>
    </location>
</feature>
<feature type="transmembrane region" description="Helical" evidence="5">
    <location>
        <begin position="429"/>
        <end position="449"/>
    </location>
</feature>
<feature type="transmembrane region" description="Helical" evidence="5">
    <location>
        <begin position="371"/>
        <end position="387"/>
    </location>
</feature>
<dbReference type="EMBL" id="VWLE01000315">
    <property type="protein sequence ID" value="KAA3945748.1"/>
    <property type="molecule type" value="Genomic_DNA"/>
</dbReference>
<feature type="transmembrane region" description="Helical" evidence="5">
    <location>
        <begin position="92"/>
        <end position="109"/>
    </location>
</feature>
<evidence type="ECO:0000259" key="6">
    <source>
        <dbReference type="Pfam" id="PF04932"/>
    </source>
</evidence>
<keyword evidence="4 5" id="KW-0472">Membrane</keyword>
<feature type="transmembrane region" description="Helical" evidence="5">
    <location>
        <begin position="251"/>
        <end position="268"/>
    </location>
</feature>
<feature type="transmembrane region" description="Helical" evidence="5">
    <location>
        <begin position="121"/>
        <end position="140"/>
    </location>
</feature>
<dbReference type="EMBL" id="JAQNZF010000033">
    <property type="protein sequence ID" value="MDC2744560.1"/>
    <property type="molecule type" value="Genomic_DNA"/>
</dbReference>
<comment type="caution">
    <text evidence="7">The sequence shown here is derived from an EMBL/GenBank/DDBJ whole genome shotgun (WGS) entry which is preliminary data.</text>
</comment>
<comment type="subcellular location">
    <subcellularLocation>
        <location evidence="1">Membrane</location>
        <topology evidence="1">Multi-pass membrane protein</topology>
    </subcellularLocation>
</comment>
<feature type="transmembrane region" description="Helical" evidence="5">
    <location>
        <begin position="399"/>
        <end position="417"/>
    </location>
</feature>
<name>A0A139L514_BACOV</name>
<dbReference type="GO" id="GO:0016874">
    <property type="term" value="F:ligase activity"/>
    <property type="evidence" value="ECO:0007669"/>
    <property type="project" value="UniProtKB-KW"/>
</dbReference>
<evidence type="ECO:0000256" key="5">
    <source>
        <dbReference type="SAM" id="Phobius"/>
    </source>
</evidence>
<feature type="transmembrane region" description="Helical" evidence="5">
    <location>
        <begin position="228"/>
        <end position="245"/>
    </location>
</feature>
<accession>A0A139L514</accession>
<dbReference type="PANTHER" id="PTHR37422">
    <property type="entry name" value="TEICHURONIC ACID BIOSYNTHESIS PROTEIN TUAE"/>
    <property type="match status" value="1"/>
</dbReference>
<feature type="transmembrane region" description="Helical" evidence="5">
    <location>
        <begin position="275"/>
        <end position="295"/>
    </location>
</feature>
<evidence type="ECO:0000256" key="4">
    <source>
        <dbReference type="ARBA" id="ARBA00023136"/>
    </source>
</evidence>
<dbReference type="Proteomes" id="UP000323717">
    <property type="component" value="Unassembled WGS sequence"/>
</dbReference>
<gene>
    <name evidence="7" type="ORF">F3D71_18875</name>
    <name evidence="8" type="ORF">PO382_20300</name>
</gene>
<reference evidence="8" key="2">
    <citation type="submission" date="2022-10" db="EMBL/GenBank/DDBJ databases">
        <title>Human gut microbiome strain richness.</title>
        <authorList>
            <person name="Chen-Liaw A."/>
        </authorList>
    </citation>
    <scope>NUCLEOTIDE SEQUENCE</scope>
    <source>
        <strain evidence="8">BSD2780120875st1_E1_BSD2780120875_150330</strain>
    </source>
</reference>
<evidence type="ECO:0000313" key="8">
    <source>
        <dbReference type="EMBL" id="MDC2744560.1"/>
    </source>
</evidence>